<evidence type="ECO:0000256" key="5">
    <source>
        <dbReference type="ARBA" id="ARBA00022448"/>
    </source>
</evidence>
<comment type="caution">
    <text evidence="10">The sequence shown here is derived from an EMBL/GenBank/DDBJ whole genome shotgun (WGS) entry which is preliminary data.</text>
</comment>
<dbReference type="InterPro" id="IPR006311">
    <property type="entry name" value="TAT_signal"/>
</dbReference>
<evidence type="ECO:0000256" key="1">
    <source>
        <dbReference type="ARBA" id="ARBA00004418"/>
    </source>
</evidence>
<dbReference type="Pfam" id="PF01547">
    <property type="entry name" value="SBP_bac_1"/>
    <property type="match status" value="1"/>
</dbReference>
<dbReference type="PANTHER" id="PTHR43649">
    <property type="entry name" value="ARABINOSE-BINDING PROTEIN-RELATED"/>
    <property type="match status" value="1"/>
</dbReference>
<evidence type="ECO:0000256" key="3">
    <source>
        <dbReference type="ARBA" id="ARBA00011557"/>
    </source>
</evidence>
<dbReference type="Proteomes" id="UP000605848">
    <property type="component" value="Unassembled WGS sequence"/>
</dbReference>
<keyword evidence="5" id="KW-0813">Transport</keyword>
<evidence type="ECO:0000256" key="2">
    <source>
        <dbReference type="ARBA" id="ARBA00008520"/>
    </source>
</evidence>
<comment type="subunit">
    <text evidence="3">The complex is composed of two ATP-binding proteins (UgpC), two transmembrane proteins (UgpA and UgpE) and a solute-binding protein (UgpB).</text>
</comment>
<protein>
    <recommendedName>
        <fullName evidence="4">sn-glycerol-3-phosphate-binding periplasmic protein UgpB</fullName>
    </recommendedName>
</protein>
<dbReference type="InterPro" id="IPR050490">
    <property type="entry name" value="Bact_solute-bd_prot1"/>
</dbReference>
<dbReference type="RefSeq" id="WP_202055330.1">
    <property type="nucleotide sequence ID" value="NZ_JAEQMY010000001.1"/>
</dbReference>
<sequence length="441" mass="48387">MRVGGTITRRGMLAGSGAALAATGVSLAPKRARAQRKTLRIMQWRHFVPAYDPWFNETFARKWGETNDVDVIVDNVGFADLTPRAVSEIQAQRGHDLIQFVTPHAVLADHLIDHREIFEECSRRYGKPTEFALRAHFNPKTKTYSGFAAAYQPALITYRSDLWAKAQAVPNTWDDVLTGARRIKLLDGKPAVFSLAPEHNCEQTLRSIMYSFGASEQDADGRPTLKSQATLDTLRYVKNLFEQAMIPDVLGWDGASNNRFMLTGEGCLTVDSLSIPRAAESMKLDFAGDLRLAAMPAGPASRLGSFGFYTYSIWKFAENPEGAKQFLIDYVGQSNAAFLASGFQNMPCYPATVPDLEGLTGAAGNGIAAKYGLMKDVASWTTNVGHPGYTNPAVSEIYARGIVSKMFADVATGRLTPEQALDGADGEERAIFNSWRERGHL</sequence>
<comment type="subcellular location">
    <subcellularLocation>
        <location evidence="1">Periplasm</location>
    </subcellularLocation>
</comment>
<dbReference type="GO" id="GO:0042597">
    <property type="term" value="C:periplasmic space"/>
    <property type="evidence" value="ECO:0007669"/>
    <property type="project" value="UniProtKB-SubCell"/>
</dbReference>
<accession>A0A936ZBL7</accession>
<organism evidence="10 11">
    <name type="scientific">Microvirga aerilata</name>
    <dbReference type="NCBI Taxonomy" id="670292"/>
    <lineage>
        <taxon>Bacteria</taxon>
        <taxon>Pseudomonadati</taxon>
        <taxon>Pseudomonadota</taxon>
        <taxon>Alphaproteobacteria</taxon>
        <taxon>Hyphomicrobiales</taxon>
        <taxon>Methylobacteriaceae</taxon>
        <taxon>Microvirga</taxon>
    </lineage>
</organism>
<feature type="signal peptide" evidence="9">
    <location>
        <begin position="1"/>
        <end position="21"/>
    </location>
</feature>
<evidence type="ECO:0000256" key="4">
    <source>
        <dbReference type="ARBA" id="ARBA00017470"/>
    </source>
</evidence>
<dbReference type="AlphaFoldDB" id="A0A936ZBL7"/>
<feature type="chain" id="PRO_5037873994" description="sn-glycerol-3-phosphate-binding periplasmic protein UgpB" evidence="9">
    <location>
        <begin position="22"/>
        <end position="441"/>
    </location>
</feature>
<dbReference type="Gene3D" id="3.40.190.10">
    <property type="entry name" value="Periplasmic binding protein-like II"/>
    <property type="match status" value="1"/>
</dbReference>
<dbReference type="PANTHER" id="PTHR43649:SF31">
    <property type="entry name" value="SN-GLYCEROL-3-PHOSPHATE-BINDING PERIPLASMIC PROTEIN UGPB"/>
    <property type="match status" value="1"/>
</dbReference>
<comment type="function">
    <text evidence="8">Part of the ABC transporter complex UgpBAEC involved in sn-glycerol-3-phosphate (G3P) import. Binds G3P.</text>
</comment>
<gene>
    <name evidence="10" type="ORF">JKG68_01640</name>
</gene>
<dbReference type="SUPFAM" id="SSF53850">
    <property type="entry name" value="Periplasmic binding protein-like II"/>
    <property type="match status" value="1"/>
</dbReference>
<evidence type="ECO:0000256" key="8">
    <source>
        <dbReference type="ARBA" id="ARBA00034473"/>
    </source>
</evidence>
<keyword evidence="11" id="KW-1185">Reference proteome</keyword>
<dbReference type="EMBL" id="JAEQMY010000001">
    <property type="protein sequence ID" value="MBL0402665.1"/>
    <property type="molecule type" value="Genomic_DNA"/>
</dbReference>
<keyword evidence="7" id="KW-0574">Periplasm</keyword>
<keyword evidence="6 9" id="KW-0732">Signal</keyword>
<evidence type="ECO:0000256" key="7">
    <source>
        <dbReference type="ARBA" id="ARBA00022764"/>
    </source>
</evidence>
<evidence type="ECO:0000313" key="10">
    <source>
        <dbReference type="EMBL" id="MBL0402665.1"/>
    </source>
</evidence>
<dbReference type="InterPro" id="IPR006059">
    <property type="entry name" value="SBP"/>
</dbReference>
<evidence type="ECO:0000256" key="9">
    <source>
        <dbReference type="SAM" id="SignalP"/>
    </source>
</evidence>
<evidence type="ECO:0000256" key="6">
    <source>
        <dbReference type="ARBA" id="ARBA00022729"/>
    </source>
</evidence>
<dbReference type="PROSITE" id="PS51318">
    <property type="entry name" value="TAT"/>
    <property type="match status" value="1"/>
</dbReference>
<proteinExistence type="inferred from homology"/>
<evidence type="ECO:0000313" key="11">
    <source>
        <dbReference type="Proteomes" id="UP000605848"/>
    </source>
</evidence>
<reference evidence="10" key="1">
    <citation type="submission" date="2021-01" db="EMBL/GenBank/DDBJ databases">
        <title>Microvirga sp.</title>
        <authorList>
            <person name="Kim M.K."/>
        </authorList>
    </citation>
    <scope>NUCLEOTIDE SEQUENCE</scope>
    <source>
        <strain evidence="10">5420S-16</strain>
    </source>
</reference>
<name>A0A936ZBL7_9HYPH</name>
<comment type="similarity">
    <text evidence="2">Belongs to the bacterial solute-binding protein 1 family.</text>
</comment>